<sequence>MGQGKIEWTDEVTWLQKRQDKTAKNKTRTPDDDLEGPCLPQPCPMRAAPYVTPKLILQNRSQRK</sequence>
<organism evidence="2 3">
    <name type="scientific">Daphnia magna</name>
    <dbReference type="NCBI Taxonomy" id="35525"/>
    <lineage>
        <taxon>Eukaryota</taxon>
        <taxon>Metazoa</taxon>
        <taxon>Ecdysozoa</taxon>
        <taxon>Arthropoda</taxon>
        <taxon>Crustacea</taxon>
        <taxon>Branchiopoda</taxon>
        <taxon>Diplostraca</taxon>
        <taxon>Cladocera</taxon>
        <taxon>Anomopoda</taxon>
        <taxon>Daphniidae</taxon>
        <taxon>Daphnia</taxon>
    </lineage>
</organism>
<evidence type="ECO:0000256" key="1">
    <source>
        <dbReference type="SAM" id="MobiDB-lite"/>
    </source>
</evidence>
<feature type="compositionally biased region" description="Basic and acidic residues" evidence="1">
    <location>
        <begin position="18"/>
        <end position="31"/>
    </location>
</feature>
<dbReference type="Proteomes" id="UP001234178">
    <property type="component" value="Unassembled WGS sequence"/>
</dbReference>
<feature type="region of interest" description="Disordered" evidence="1">
    <location>
        <begin position="44"/>
        <end position="64"/>
    </location>
</feature>
<name>A0ABQ9ZXT7_9CRUS</name>
<evidence type="ECO:0000313" key="2">
    <source>
        <dbReference type="EMBL" id="KAK4017712.1"/>
    </source>
</evidence>
<feature type="region of interest" description="Disordered" evidence="1">
    <location>
        <begin position="18"/>
        <end position="37"/>
    </location>
</feature>
<proteinExistence type="predicted"/>
<reference evidence="2 3" key="1">
    <citation type="journal article" date="2023" name="Nucleic Acids Res.">
        <title>The hologenome of Daphnia magna reveals possible DNA methylation and microbiome-mediated evolution of the host genome.</title>
        <authorList>
            <person name="Chaturvedi A."/>
            <person name="Li X."/>
            <person name="Dhandapani V."/>
            <person name="Marshall H."/>
            <person name="Kissane S."/>
            <person name="Cuenca-Cambronero M."/>
            <person name="Asole G."/>
            <person name="Calvet F."/>
            <person name="Ruiz-Romero M."/>
            <person name="Marangio P."/>
            <person name="Guigo R."/>
            <person name="Rago D."/>
            <person name="Mirbahai L."/>
            <person name="Eastwood N."/>
            <person name="Colbourne J.K."/>
            <person name="Zhou J."/>
            <person name="Mallon E."/>
            <person name="Orsini L."/>
        </authorList>
    </citation>
    <scope>NUCLEOTIDE SEQUENCE [LARGE SCALE GENOMIC DNA]</scope>
    <source>
        <strain evidence="2">LRV0_1</strain>
    </source>
</reference>
<protein>
    <submittedName>
        <fullName evidence="2">Uncharacterized protein</fullName>
    </submittedName>
</protein>
<keyword evidence="3" id="KW-1185">Reference proteome</keyword>
<comment type="caution">
    <text evidence="2">The sequence shown here is derived from an EMBL/GenBank/DDBJ whole genome shotgun (WGS) entry which is preliminary data.</text>
</comment>
<gene>
    <name evidence="2" type="ORF">OUZ56_033418</name>
</gene>
<dbReference type="EMBL" id="JAOYFB010000014">
    <property type="protein sequence ID" value="KAK4017712.1"/>
    <property type="molecule type" value="Genomic_DNA"/>
</dbReference>
<accession>A0ABQ9ZXT7</accession>
<evidence type="ECO:0000313" key="3">
    <source>
        <dbReference type="Proteomes" id="UP001234178"/>
    </source>
</evidence>